<name>I1VH36_9ACTN</name>
<dbReference type="AlphaFoldDB" id="I1VH36"/>
<protein>
    <recommendedName>
        <fullName evidence="1">DUF927 domain-containing protein</fullName>
    </recommendedName>
</protein>
<dbReference type="InterPro" id="IPR009270">
    <property type="entry name" value="DUF927"/>
</dbReference>
<proteinExistence type="predicted"/>
<organism evidence="2">
    <name type="scientific">Streptomyces sp. FR1</name>
    <dbReference type="NCBI Taxonomy" id="349971"/>
    <lineage>
        <taxon>Bacteria</taxon>
        <taxon>Bacillati</taxon>
        <taxon>Actinomycetota</taxon>
        <taxon>Actinomycetes</taxon>
        <taxon>Kitasatosporales</taxon>
        <taxon>Streptomycetaceae</taxon>
        <taxon>Streptomyces</taxon>
    </lineage>
</organism>
<evidence type="ECO:0000259" key="1">
    <source>
        <dbReference type="Pfam" id="PF06048"/>
    </source>
</evidence>
<evidence type="ECO:0000313" key="2">
    <source>
        <dbReference type="EMBL" id="AFI44034.1"/>
    </source>
</evidence>
<accession>I1VH36</accession>
<dbReference type="EMBL" id="JQ606827">
    <property type="protein sequence ID" value="AFI44034.1"/>
    <property type="molecule type" value="Genomic_DNA"/>
</dbReference>
<sequence>MSESLNIDALLGDALTDEAQAAAVDGAATDFLKFKRERDNKEKARKELEKLSPEDRAAFEKWRAEQAKKAAEIPAARAPQPSYPYAEVFGMDPRTTTPEGYKVTYDGVFMRTPGHDGESWSRICLAPLVVTSAFIDARGEQSVELAWRSRGSIVRKLIPRSLIRRGRKLVETLGDSGLPVMEADARFVERWLGEFEVANVSVLPHEYVARNLGWQPDGAFISGPEDGAHLAPLYDDQQRAMNAYHPSGSMAKWRDAIAGLEPYHAARAIVAAAFAPVLLNEFREPSFMVDISFRSTSGKTTCLRCAMSVWADPTERAGAITSWNTTPMAMETKLNLVRGLPSALDDTMLARYPELVGEAPYTLSMDRGKSRGGQYVSGLEWQTVLLSTGERSVLSHTKGQGASVRALALQRRPLGEGAAALAENLTEVTAQHFGHAGPEFARRYRQLLADDAMRDQLHNRRDELVSALRGDTAMTGRRAPKIALLALAEELACDWGVLPYQAMGISDWQALFIEDVDTTDDRPEQAMEVVRAHVAANYSSLYDSQAMQSWSAGEQRVPPGGWLGVIRRQRKTGTARVAIHPERIRDILKRAEIEYEAILQGWLEAGYLERSAKSGKDYLIAVKVEKVAAKHLVFTEQAIPLGGDVEDEDD</sequence>
<dbReference type="Pfam" id="PF06048">
    <property type="entry name" value="DUF927"/>
    <property type="match status" value="1"/>
</dbReference>
<reference evidence="2" key="1">
    <citation type="journal article" date="2012" name="Plasmid">
        <title>Characterization of Streptomyces plasmid-phage pFP4 and its evolutionary implications.</title>
        <authorList>
            <person name="Chen Z."/>
            <person name="Zhong L."/>
            <person name="Shen M."/>
            <person name="Fang P."/>
            <person name="Qin Z."/>
        </authorList>
    </citation>
    <scope>NUCLEOTIDE SEQUENCE</scope>
    <source>
        <strain evidence="2">FR1</strain>
        <plasmid evidence="2">pFP4</plasmid>
    </source>
</reference>
<geneLocation type="plasmid" evidence="2">
    <name>pFP4</name>
</geneLocation>
<gene>
    <name evidence="2" type="ORF">pFP4.35c</name>
</gene>
<keyword evidence="2" id="KW-0614">Plasmid</keyword>
<dbReference type="RefSeq" id="WP_014696931.1">
    <property type="nucleotide sequence ID" value="NC_017833.1"/>
</dbReference>
<feature type="domain" description="DUF927" evidence="1">
    <location>
        <begin position="103"/>
        <end position="374"/>
    </location>
</feature>